<proteinExistence type="predicted"/>
<sequence>MQKIEGNMLEITENAVLIRINRLFEESMTSEALYEATRGIWVIGSRREKLEIAFSVYKGEIKEVYMVHNWLPAGSTPYQTRSLEESKKDGRWEFVGEVASDEVRDKYLGQSVSDYFSKGNSNPIKYVNC</sequence>
<accession>A0A2T5EAW1</accession>
<dbReference type="Proteomes" id="UP000244197">
    <property type="component" value="Unassembled WGS sequence"/>
</dbReference>
<comment type="caution">
    <text evidence="1">The sequence shown here is derived from an EMBL/GenBank/DDBJ whole genome shotgun (WGS) entry which is preliminary data.</text>
</comment>
<protein>
    <submittedName>
        <fullName evidence="1">Uncharacterized protein</fullName>
    </submittedName>
</protein>
<dbReference type="EMBL" id="PIFK01000125">
    <property type="protein sequence ID" value="PTP16472.1"/>
    <property type="molecule type" value="Genomic_DNA"/>
</dbReference>
<dbReference type="AlphaFoldDB" id="A0A2T5EAW1"/>
<gene>
    <name evidence="1" type="ORF">CWO07_25915</name>
</gene>
<evidence type="ECO:0000313" key="1">
    <source>
        <dbReference type="EMBL" id="PTP16472.1"/>
    </source>
</evidence>
<name>A0A2T5EAW1_VIBSP</name>
<organism evidence="1 2">
    <name type="scientific">Vibrio splendidus</name>
    <dbReference type="NCBI Taxonomy" id="29497"/>
    <lineage>
        <taxon>Bacteria</taxon>
        <taxon>Pseudomonadati</taxon>
        <taxon>Pseudomonadota</taxon>
        <taxon>Gammaproteobacteria</taxon>
        <taxon>Vibrionales</taxon>
        <taxon>Vibrionaceae</taxon>
        <taxon>Vibrio</taxon>
    </lineage>
</organism>
<dbReference type="RefSeq" id="WP_017090762.1">
    <property type="nucleotide sequence ID" value="NZ_JAHHUN010000015.1"/>
</dbReference>
<evidence type="ECO:0000313" key="2">
    <source>
        <dbReference type="Proteomes" id="UP000244197"/>
    </source>
</evidence>
<reference evidence="1 2" key="1">
    <citation type="submission" date="2017-11" db="EMBL/GenBank/DDBJ databases">
        <title>Population delineation of vibrios coincides with oyster pathogenicity.</title>
        <authorList>
            <person name="Bruto M."/>
            <person name="Labreuche Y."/>
            <person name="James A."/>
            <person name="Piel D."/>
            <person name="Chenivesse S."/>
            <person name="Petton B."/>
            <person name="Polz M.F."/>
            <person name="Le Roux F."/>
        </authorList>
    </citation>
    <scope>NUCLEOTIDE SEQUENCE [LARGE SCALE GENOMIC DNA]</scope>
    <source>
        <strain evidence="1 2">FF_144</strain>
    </source>
</reference>